<dbReference type="EMBL" id="BPWL01000007">
    <property type="protein sequence ID" value="GJJ12596.1"/>
    <property type="molecule type" value="Genomic_DNA"/>
</dbReference>
<accession>A0AAV5AI22</accession>
<sequence>MEFWPTDFRTDNSALQKRRNGKEVYTLIGRDIDVGSLGAATLSFKRNLLEWQTLVQPPREIFPRQIGDSVQMLPPRAPPNPSTQLKAEQGVKFLRTNYPDVDISADLLKEEIQKDENALKVFDPYQGNEVAQLVFLDRKQRSRDFIASPSGEIGSELNVYPIRGTDHRHSLNFIPISKPLINFKTPIRQLETFPRINITENCSVVDMNCGGISHTYGQLLLVNDIGTVSLVDTEGIIHHLPSPPDTLYDQEETPNRFWRIAWAGIDTYMRASTKQAYLFDSRAPNTPAAKIVHLNNRNEYLTSIEPISAQNTLLGFSTTTRLLLFDARNLTQPVISLNHHRSFDRTLRLKSFRTCDTMWHTLSSSHNRLVTVYSTICSSHGLIHLQGMPYILPSSLNIELPIKGSHIFQKSSNESGSPVSFLQLSSRDLWSTDIALLPTDDLDSGIKYLNPVRNDDMEELIKISEAMSRPSEDEELESTEVDMSAVYEKITQVEEEEEEPGPFYGILDGLSSFWQNVDTPIETMPTTFDVAFRLGQEPRGPIRADFLNGTALNSSRGLSALLQGRLPISELLESAPWSFDLASLPTTLVPDMAKPPQQLLDQLIEEGVNKETTSDGIKFAIKAAQELVMDLNLSRHVYAPRKFSQVHTESNTGDDVLEATQALFLDPAVQNSYQFTYFQPVVTREPEKTFELLPGVNLLLSEWKPGTKPEDYVFYDWYGSRNDPLPEREKSKDTKKPFEPSQSQPLRAPPVIASRPPPIATSQPTSGPSRSLYPIQKRMGGSQVDHMSHEGLSQEQYYPNTQPVPGIFGGQLNLNSRKTAKKRIGGF</sequence>
<dbReference type="PANTHER" id="PTHR28221:SF2">
    <property type="entry name" value="RNA POLYMERASE I-SPECIFIC TRANSCRIPTION INITIATION FACTOR RRN6"/>
    <property type="match status" value="1"/>
</dbReference>
<dbReference type="InterPro" id="IPR019350">
    <property type="entry name" value="RNA_pol_I-sp_TIF_RRN6-like"/>
</dbReference>
<proteinExistence type="predicted"/>
<feature type="compositionally biased region" description="Polar residues" evidence="1">
    <location>
        <begin position="760"/>
        <end position="769"/>
    </location>
</feature>
<reference evidence="2" key="1">
    <citation type="submission" date="2021-10" db="EMBL/GenBank/DDBJ databases">
        <title>De novo Genome Assembly of Clathrus columnatus (Basidiomycota, Fungi) Using Illumina and Nanopore Sequence Data.</title>
        <authorList>
            <person name="Ogiso-Tanaka E."/>
            <person name="Itagaki H."/>
            <person name="Hosoya T."/>
            <person name="Hosaka K."/>
        </authorList>
    </citation>
    <scope>NUCLEOTIDE SEQUENCE</scope>
    <source>
        <strain evidence="2">MO-923</strain>
    </source>
</reference>
<gene>
    <name evidence="2" type="ORF">Clacol_006839</name>
</gene>
<evidence type="ECO:0000313" key="3">
    <source>
        <dbReference type="Proteomes" id="UP001050691"/>
    </source>
</evidence>
<feature type="compositionally biased region" description="Basic and acidic residues" evidence="1">
    <location>
        <begin position="724"/>
        <end position="738"/>
    </location>
</feature>
<evidence type="ECO:0000313" key="2">
    <source>
        <dbReference type="EMBL" id="GJJ12596.1"/>
    </source>
</evidence>
<protein>
    <submittedName>
        <fullName evidence="2">Uncharacterized protein</fullName>
    </submittedName>
</protein>
<comment type="caution">
    <text evidence="2">The sequence shown here is derived from an EMBL/GenBank/DDBJ whole genome shotgun (WGS) entry which is preliminary data.</text>
</comment>
<keyword evidence="3" id="KW-1185">Reference proteome</keyword>
<dbReference type="AlphaFoldDB" id="A0AAV5AI22"/>
<evidence type="ECO:0000256" key="1">
    <source>
        <dbReference type="SAM" id="MobiDB-lite"/>
    </source>
</evidence>
<organism evidence="2 3">
    <name type="scientific">Clathrus columnatus</name>
    <dbReference type="NCBI Taxonomy" id="1419009"/>
    <lineage>
        <taxon>Eukaryota</taxon>
        <taxon>Fungi</taxon>
        <taxon>Dikarya</taxon>
        <taxon>Basidiomycota</taxon>
        <taxon>Agaricomycotina</taxon>
        <taxon>Agaricomycetes</taxon>
        <taxon>Phallomycetidae</taxon>
        <taxon>Phallales</taxon>
        <taxon>Clathraceae</taxon>
        <taxon>Clathrus</taxon>
    </lineage>
</organism>
<feature type="region of interest" description="Disordered" evidence="1">
    <location>
        <begin position="724"/>
        <end position="782"/>
    </location>
</feature>
<name>A0AAV5AI22_9AGAM</name>
<dbReference type="PANTHER" id="PTHR28221">
    <property type="entry name" value="RNA POLYMERASE I-SPECIFIC TRANSCRIPTION INITIATION FACTOR RRN6"/>
    <property type="match status" value="1"/>
</dbReference>
<dbReference type="Proteomes" id="UP001050691">
    <property type="component" value="Unassembled WGS sequence"/>
</dbReference>